<sequence>MHFIPPRPLAAVLIGLFLVACGVGSARAEEQPWLDLLKQQKFEALEAELQKLQTTFVEGECAECLANAPYVKFATSDPLIGERLDEWVATHPDSAAAHLARGRYLNHIAWLARGTGTASQTRPEQFAEMERLQTAAVQDLLWTVQHEPRSPLAFADLIYISTAQRGEIAAAQIYDSALQANPDSPAIYRARVWSLSPWWQGVLPWSDAMERQRAYIADLQQKYSDRPGFEWLEGYADYMEAEAFLRTGDIDAAISSFTKALSARERTPYLLARAEAYGDLKKLELRDADLKRALELSPDDEDALFENGRLNSRICRKAHSDGTDATDVCKAAIEQFDAAVAADPLAPKPLLYRSLLLAAIGQHEDARRDLHNADVYGKFDAWTQDMMASIYRIFDHDAAKVAFQNAIALGPNDPYWVEHYLLFLAQTGDCDFLKVQASYRERCRQSNRCQMVGDLDGMTESFQQTRRQSCAGKEWQQPETSLAMPE</sequence>
<dbReference type="PROSITE" id="PS51257">
    <property type="entry name" value="PROKAR_LIPOPROTEIN"/>
    <property type="match status" value="1"/>
</dbReference>
<dbReference type="EMBL" id="CP042906">
    <property type="protein sequence ID" value="QEX17296.1"/>
    <property type="molecule type" value="Genomic_DNA"/>
</dbReference>
<proteinExistence type="predicted"/>
<dbReference type="KEGG" id="htq:FRZ44_25920"/>
<evidence type="ECO:0000256" key="2">
    <source>
        <dbReference type="ARBA" id="ARBA00022803"/>
    </source>
</evidence>
<dbReference type="InterPro" id="IPR011990">
    <property type="entry name" value="TPR-like_helical_dom_sf"/>
</dbReference>
<feature type="domain" description="DUF4034" evidence="3">
    <location>
        <begin position="35"/>
        <end position="163"/>
    </location>
</feature>
<keyword evidence="2" id="KW-0802">TPR repeat</keyword>
<dbReference type="Gene3D" id="1.25.40.10">
    <property type="entry name" value="Tetratricopeptide repeat domain"/>
    <property type="match status" value="2"/>
</dbReference>
<reference evidence="4 5" key="1">
    <citation type="submission" date="2019-08" db="EMBL/GenBank/DDBJ databases">
        <title>Hyperibacter terrae gen. nov., sp. nov. and Hyperibacter viscosus sp. nov., two new members in the family Rhodospirillaceae isolated from the rhizosphere of Hypericum perforatum.</title>
        <authorList>
            <person name="Noviana Z."/>
        </authorList>
    </citation>
    <scope>NUCLEOTIDE SEQUENCE [LARGE SCALE GENOMIC DNA]</scope>
    <source>
        <strain evidence="4 5">R5913</strain>
    </source>
</reference>
<dbReference type="SUPFAM" id="SSF48452">
    <property type="entry name" value="TPR-like"/>
    <property type="match status" value="1"/>
</dbReference>
<keyword evidence="5" id="KW-1185">Reference proteome</keyword>
<dbReference type="PANTHER" id="PTHR44858:SF1">
    <property type="entry name" value="UDP-N-ACETYLGLUCOSAMINE--PEPTIDE N-ACETYLGLUCOSAMINYLTRANSFERASE SPINDLY-RELATED"/>
    <property type="match status" value="1"/>
</dbReference>
<dbReference type="PANTHER" id="PTHR44858">
    <property type="entry name" value="TETRATRICOPEPTIDE REPEAT PROTEIN 6"/>
    <property type="match status" value="1"/>
</dbReference>
<name>A0A5J6MQZ3_9PROT</name>
<dbReference type="Pfam" id="PF13226">
    <property type="entry name" value="DUF4034"/>
    <property type="match status" value="1"/>
</dbReference>
<evidence type="ECO:0000313" key="5">
    <source>
        <dbReference type="Proteomes" id="UP000326202"/>
    </source>
</evidence>
<dbReference type="InterPro" id="IPR019734">
    <property type="entry name" value="TPR_rpt"/>
</dbReference>
<dbReference type="Proteomes" id="UP000326202">
    <property type="component" value="Chromosome"/>
</dbReference>
<gene>
    <name evidence="4" type="ORF">FRZ44_25920</name>
</gene>
<protein>
    <recommendedName>
        <fullName evidence="3">DUF4034 domain-containing protein</fullName>
    </recommendedName>
</protein>
<evidence type="ECO:0000256" key="1">
    <source>
        <dbReference type="ARBA" id="ARBA00022737"/>
    </source>
</evidence>
<organism evidence="4 5">
    <name type="scientific">Hypericibacter terrae</name>
    <dbReference type="NCBI Taxonomy" id="2602015"/>
    <lineage>
        <taxon>Bacteria</taxon>
        <taxon>Pseudomonadati</taxon>
        <taxon>Pseudomonadota</taxon>
        <taxon>Alphaproteobacteria</taxon>
        <taxon>Rhodospirillales</taxon>
        <taxon>Dongiaceae</taxon>
        <taxon>Hypericibacter</taxon>
    </lineage>
</organism>
<dbReference type="OrthoDB" id="9813074at2"/>
<keyword evidence="1" id="KW-0677">Repeat</keyword>
<dbReference type="Pfam" id="PF13181">
    <property type="entry name" value="TPR_8"/>
    <property type="match status" value="2"/>
</dbReference>
<evidence type="ECO:0000313" key="4">
    <source>
        <dbReference type="EMBL" id="QEX17296.1"/>
    </source>
</evidence>
<dbReference type="InterPro" id="IPR025115">
    <property type="entry name" value="DUF4034"/>
</dbReference>
<dbReference type="AlphaFoldDB" id="A0A5J6MQZ3"/>
<evidence type="ECO:0000259" key="3">
    <source>
        <dbReference type="Pfam" id="PF13226"/>
    </source>
</evidence>
<dbReference type="RefSeq" id="WP_151177567.1">
    <property type="nucleotide sequence ID" value="NZ_CP042906.1"/>
</dbReference>
<dbReference type="InterPro" id="IPR050498">
    <property type="entry name" value="Ycf3"/>
</dbReference>
<accession>A0A5J6MQZ3</accession>